<evidence type="ECO:0000313" key="3">
    <source>
        <dbReference type="EMBL" id="RUS34118.1"/>
    </source>
</evidence>
<organism evidence="3 4">
    <name type="scientific">Jimgerdemannia flammicorona</name>
    <dbReference type="NCBI Taxonomy" id="994334"/>
    <lineage>
        <taxon>Eukaryota</taxon>
        <taxon>Fungi</taxon>
        <taxon>Fungi incertae sedis</taxon>
        <taxon>Mucoromycota</taxon>
        <taxon>Mucoromycotina</taxon>
        <taxon>Endogonomycetes</taxon>
        <taxon>Endogonales</taxon>
        <taxon>Endogonaceae</taxon>
        <taxon>Jimgerdemannia</taxon>
    </lineage>
</organism>
<proteinExistence type="predicted"/>
<protein>
    <submittedName>
        <fullName evidence="3">Uncharacterized protein</fullName>
    </submittedName>
</protein>
<feature type="region of interest" description="Disordered" evidence="1">
    <location>
        <begin position="95"/>
        <end position="121"/>
    </location>
</feature>
<reference evidence="3 4" key="1">
    <citation type="journal article" date="2018" name="New Phytol.">
        <title>Phylogenomics of Endogonaceae and evolution of mycorrhizas within Mucoromycota.</title>
        <authorList>
            <person name="Chang Y."/>
            <person name="Desiro A."/>
            <person name="Na H."/>
            <person name="Sandor L."/>
            <person name="Lipzen A."/>
            <person name="Clum A."/>
            <person name="Barry K."/>
            <person name="Grigoriev I.V."/>
            <person name="Martin F.M."/>
            <person name="Stajich J.E."/>
            <person name="Smith M.E."/>
            <person name="Bonito G."/>
            <person name="Spatafora J.W."/>
        </authorList>
    </citation>
    <scope>NUCLEOTIDE SEQUENCE [LARGE SCALE GENOMIC DNA]</scope>
    <source>
        <strain evidence="3 4">AD002</strain>
    </source>
</reference>
<evidence type="ECO:0000313" key="4">
    <source>
        <dbReference type="Proteomes" id="UP000274822"/>
    </source>
</evidence>
<feature type="chain" id="PRO_5019124089" evidence="2">
    <location>
        <begin position="19"/>
        <end position="162"/>
    </location>
</feature>
<feature type="compositionally biased region" description="Polar residues" evidence="1">
    <location>
        <begin position="108"/>
        <end position="121"/>
    </location>
</feature>
<feature type="signal peptide" evidence="2">
    <location>
        <begin position="1"/>
        <end position="18"/>
    </location>
</feature>
<dbReference type="EMBL" id="RBNJ01000724">
    <property type="protein sequence ID" value="RUS34118.1"/>
    <property type="molecule type" value="Genomic_DNA"/>
</dbReference>
<evidence type="ECO:0000256" key="1">
    <source>
        <dbReference type="SAM" id="MobiDB-lite"/>
    </source>
</evidence>
<dbReference type="Proteomes" id="UP000274822">
    <property type="component" value="Unassembled WGS sequence"/>
</dbReference>
<keyword evidence="2" id="KW-0732">Signal</keyword>
<sequence>MNCVFFAIAFAALNSVNAVPDNLGLNTTQPLNLKLKTAITEVQGQALLKYKVIIRNAPSPLCAINLPHIHRDNRGEIRNRVHAGERSACQLYHEPSQKRHGKNLPSGGRSNRTANLRRSSLASTTRIPVSAQLIGGFPANIVSASLGDLGIESVEDPAKYLQ</sequence>
<gene>
    <name evidence="3" type="ORF">BC938DRAFT_482349</name>
</gene>
<evidence type="ECO:0000256" key="2">
    <source>
        <dbReference type="SAM" id="SignalP"/>
    </source>
</evidence>
<accession>A0A433QWI9</accession>
<dbReference type="AlphaFoldDB" id="A0A433QWI9"/>
<comment type="caution">
    <text evidence="3">The sequence shown here is derived from an EMBL/GenBank/DDBJ whole genome shotgun (WGS) entry which is preliminary data.</text>
</comment>
<keyword evidence="4" id="KW-1185">Reference proteome</keyword>
<name>A0A433QWI9_9FUNG</name>